<evidence type="ECO:0000313" key="2">
    <source>
        <dbReference type="EMBL" id="CUP23982.1"/>
    </source>
</evidence>
<accession>A0A174LID4</accession>
<feature type="transmembrane region" description="Helical" evidence="1">
    <location>
        <begin position="79"/>
        <end position="104"/>
    </location>
</feature>
<feature type="transmembrane region" description="Helical" evidence="1">
    <location>
        <begin position="182"/>
        <end position="201"/>
    </location>
</feature>
<evidence type="ECO:0000313" key="3">
    <source>
        <dbReference type="Proteomes" id="UP000095594"/>
    </source>
</evidence>
<keyword evidence="1" id="KW-0472">Membrane</keyword>
<dbReference type="Proteomes" id="UP000095594">
    <property type="component" value="Unassembled WGS sequence"/>
</dbReference>
<dbReference type="InterPro" id="IPR025699">
    <property type="entry name" value="ABC2_memb-like"/>
</dbReference>
<keyword evidence="1" id="KW-0812">Transmembrane</keyword>
<feature type="transmembrane region" description="Helical" evidence="1">
    <location>
        <begin position="116"/>
        <end position="143"/>
    </location>
</feature>
<feature type="transmembrane region" description="Helical" evidence="1">
    <location>
        <begin position="150"/>
        <end position="170"/>
    </location>
</feature>
<proteinExistence type="predicted"/>
<dbReference type="Pfam" id="PF13346">
    <property type="entry name" value="ABC2_membrane_5"/>
    <property type="match status" value="1"/>
</dbReference>
<protein>
    <submittedName>
        <fullName evidence="2">Transporter protein</fullName>
    </submittedName>
</protein>
<dbReference type="RefSeq" id="WP_055268416.1">
    <property type="nucleotide sequence ID" value="NZ_CABIXQ010000035.1"/>
</dbReference>
<evidence type="ECO:0000256" key="1">
    <source>
        <dbReference type="SAM" id="Phobius"/>
    </source>
</evidence>
<keyword evidence="1" id="KW-1133">Transmembrane helix</keyword>
<dbReference type="AlphaFoldDB" id="A0A174LID4"/>
<sequence>MKNLINLLKLQYNSLFALKKSLLILVVMAIFFAVFQPFMIVFAGAMFLMISCYSLVFYEERSKMNYLIYSLPITTNEYILSKYIFGLLNTIISMGISVLLASIIKFIGYSSDVNSMPIYAIALSTLSIGIFFLAIVQPAALLLGTEKGRYILVFLAVLPITFSTSLVQLLPEINITISPTMIGILIVLASITILLASYFITCNRFSKKEVS</sequence>
<feature type="transmembrane region" description="Helical" evidence="1">
    <location>
        <begin position="12"/>
        <end position="32"/>
    </location>
</feature>
<dbReference type="EMBL" id="CYZX01000035">
    <property type="protein sequence ID" value="CUP23982.1"/>
    <property type="molecule type" value="Genomic_DNA"/>
</dbReference>
<dbReference type="OrthoDB" id="1905704at2"/>
<name>A0A174LID4_9CLOT</name>
<organism evidence="2 3">
    <name type="scientific">Clostridium disporicum</name>
    <dbReference type="NCBI Taxonomy" id="84024"/>
    <lineage>
        <taxon>Bacteria</taxon>
        <taxon>Bacillati</taxon>
        <taxon>Bacillota</taxon>
        <taxon>Clostridia</taxon>
        <taxon>Eubacteriales</taxon>
        <taxon>Clostridiaceae</taxon>
        <taxon>Clostridium</taxon>
    </lineage>
</organism>
<gene>
    <name evidence="2" type="ORF">ERS852471_03261</name>
</gene>
<reference evidence="2 3" key="1">
    <citation type="submission" date="2015-09" db="EMBL/GenBank/DDBJ databases">
        <authorList>
            <consortium name="Pathogen Informatics"/>
        </authorList>
    </citation>
    <scope>NUCLEOTIDE SEQUENCE [LARGE SCALE GENOMIC DNA]</scope>
    <source>
        <strain evidence="2 3">2789STDY5834856</strain>
    </source>
</reference>
<feature type="transmembrane region" description="Helical" evidence="1">
    <location>
        <begin position="38"/>
        <end position="58"/>
    </location>
</feature>